<keyword evidence="3" id="KW-1185">Reference proteome</keyword>
<dbReference type="SUPFAM" id="SSF55729">
    <property type="entry name" value="Acyl-CoA N-acyltransferases (Nat)"/>
    <property type="match status" value="1"/>
</dbReference>
<dbReference type="EMBL" id="JAGIOF010000001">
    <property type="protein sequence ID" value="MBP2388150.1"/>
    <property type="molecule type" value="Genomic_DNA"/>
</dbReference>
<dbReference type="InterPro" id="IPR031165">
    <property type="entry name" value="GNAT_YJDJ"/>
</dbReference>
<dbReference type="Pfam" id="PF14542">
    <property type="entry name" value="Acetyltransf_CG"/>
    <property type="match status" value="1"/>
</dbReference>
<dbReference type="CDD" id="cd04301">
    <property type="entry name" value="NAT_SF"/>
    <property type="match status" value="1"/>
</dbReference>
<dbReference type="InterPro" id="IPR016181">
    <property type="entry name" value="Acyl_CoA_acyltransferase"/>
</dbReference>
<accession>A0ABS4XI93</accession>
<gene>
    <name evidence="2" type="ORF">JOF47_003661</name>
</gene>
<dbReference type="PANTHER" id="PTHR31435:SF10">
    <property type="entry name" value="BSR4717 PROTEIN"/>
    <property type="match status" value="1"/>
</dbReference>
<dbReference type="Gene3D" id="3.40.630.30">
    <property type="match status" value="1"/>
</dbReference>
<dbReference type="Proteomes" id="UP001296993">
    <property type="component" value="Unassembled WGS sequence"/>
</dbReference>
<dbReference type="PANTHER" id="PTHR31435">
    <property type="entry name" value="PROTEIN NATD1"/>
    <property type="match status" value="1"/>
</dbReference>
<dbReference type="PROSITE" id="PS51729">
    <property type="entry name" value="GNAT_YJDJ"/>
    <property type="match status" value="1"/>
</dbReference>
<evidence type="ECO:0000259" key="1">
    <source>
        <dbReference type="PROSITE" id="PS51729"/>
    </source>
</evidence>
<organism evidence="2 3">
    <name type="scientific">Paeniglutamicibacter kerguelensis</name>
    <dbReference type="NCBI Taxonomy" id="254788"/>
    <lineage>
        <taxon>Bacteria</taxon>
        <taxon>Bacillati</taxon>
        <taxon>Actinomycetota</taxon>
        <taxon>Actinomycetes</taxon>
        <taxon>Micrococcales</taxon>
        <taxon>Micrococcaceae</taxon>
        <taxon>Paeniglutamicibacter</taxon>
    </lineage>
</organism>
<name>A0ABS4XI93_9MICC</name>
<dbReference type="InterPro" id="IPR045057">
    <property type="entry name" value="Gcn5-rel_NAT"/>
</dbReference>
<comment type="caution">
    <text evidence="2">The sequence shown here is derived from an EMBL/GenBank/DDBJ whole genome shotgun (WGS) entry which is preliminary data.</text>
</comment>
<dbReference type="RefSeq" id="WP_210001014.1">
    <property type="nucleotide sequence ID" value="NZ_BAAAJY010000022.1"/>
</dbReference>
<evidence type="ECO:0000313" key="3">
    <source>
        <dbReference type="Proteomes" id="UP001296993"/>
    </source>
</evidence>
<proteinExistence type="predicted"/>
<sequence length="110" mass="12136">MSEIQVGQLAERQRYALFDGEKIIGAAHYRDLSTDHGIERVFFHTVVDEAFSGQGLASKLAAFALEDTIAQGHKVVAVCPYIKAYTAKHHQYDAQLVTPGSQHLRILPTA</sequence>
<reference evidence="2 3" key="1">
    <citation type="submission" date="2021-03" db="EMBL/GenBank/DDBJ databases">
        <title>Sequencing the genomes of 1000 actinobacteria strains.</title>
        <authorList>
            <person name="Klenk H.-P."/>
        </authorList>
    </citation>
    <scope>NUCLEOTIDE SEQUENCE [LARGE SCALE GENOMIC DNA]</scope>
    <source>
        <strain evidence="2 3">DSM 15797</strain>
    </source>
</reference>
<feature type="domain" description="N-acetyltransferase" evidence="1">
    <location>
        <begin position="7"/>
        <end position="97"/>
    </location>
</feature>
<protein>
    <submittedName>
        <fullName evidence="2">GNAT family acetyltransferase</fullName>
    </submittedName>
</protein>
<evidence type="ECO:0000313" key="2">
    <source>
        <dbReference type="EMBL" id="MBP2388150.1"/>
    </source>
</evidence>